<protein>
    <submittedName>
        <fullName evidence="2">Uncharacterized protein</fullName>
    </submittedName>
</protein>
<name>A0A7Y9JA20_9ACTN</name>
<evidence type="ECO:0000313" key="2">
    <source>
        <dbReference type="EMBL" id="NYD39924.1"/>
    </source>
</evidence>
<gene>
    <name evidence="2" type="ORF">BJZ21_000007</name>
</gene>
<feature type="region of interest" description="Disordered" evidence="1">
    <location>
        <begin position="1"/>
        <end position="36"/>
    </location>
</feature>
<sequence length="36" mass="3694">MPMSYPRGTGALLARKRATSPTSPTVATEGDGDSDV</sequence>
<evidence type="ECO:0000256" key="1">
    <source>
        <dbReference type="SAM" id="MobiDB-lite"/>
    </source>
</evidence>
<organism evidence="2 3">
    <name type="scientific">Nocardioides panaciterrulae</name>
    <dbReference type="NCBI Taxonomy" id="661492"/>
    <lineage>
        <taxon>Bacteria</taxon>
        <taxon>Bacillati</taxon>
        <taxon>Actinomycetota</taxon>
        <taxon>Actinomycetes</taxon>
        <taxon>Propionibacteriales</taxon>
        <taxon>Nocardioidaceae</taxon>
        <taxon>Nocardioides</taxon>
    </lineage>
</organism>
<dbReference type="Proteomes" id="UP000535511">
    <property type="component" value="Unassembled WGS sequence"/>
</dbReference>
<comment type="caution">
    <text evidence="2">The sequence shown here is derived from an EMBL/GenBank/DDBJ whole genome shotgun (WGS) entry which is preliminary data.</text>
</comment>
<dbReference type="EMBL" id="JACCBG010000001">
    <property type="protein sequence ID" value="NYD39924.1"/>
    <property type="molecule type" value="Genomic_DNA"/>
</dbReference>
<evidence type="ECO:0000313" key="3">
    <source>
        <dbReference type="Proteomes" id="UP000535511"/>
    </source>
</evidence>
<proteinExistence type="predicted"/>
<reference evidence="2 3" key="1">
    <citation type="submission" date="2020-07" db="EMBL/GenBank/DDBJ databases">
        <title>Sequencing the genomes of 1000 actinobacteria strains.</title>
        <authorList>
            <person name="Klenk H.-P."/>
        </authorList>
    </citation>
    <scope>NUCLEOTIDE SEQUENCE [LARGE SCALE GENOMIC DNA]</scope>
    <source>
        <strain evidence="2 3">DSM 21350</strain>
    </source>
</reference>
<accession>A0A7Y9JA20</accession>
<dbReference type="AlphaFoldDB" id="A0A7Y9JA20"/>
<keyword evidence="3" id="KW-1185">Reference proteome</keyword>